<evidence type="ECO:0000313" key="2">
    <source>
        <dbReference type="EMBL" id="ABG63587.1"/>
    </source>
</evidence>
<dbReference type="InterPro" id="IPR029058">
    <property type="entry name" value="AB_hydrolase_fold"/>
</dbReference>
<dbReference type="Pfam" id="PF00561">
    <property type="entry name" value="Abhydrolase_1"/>
    <property type="match status" value="1"/>
</dbReference>
<dbReference type="GO" id="GO:0046503">
    <property type="term" value="P:glycerolipid catabolic process"/>
    <property type="evidence" value="ECO:0007669"/>
    <property type="project" value="TreeGrafter"/>
</dbReference>
<evidence type="ECO:0000259" key="1">
    <source>
        <dbReference type="Pfam" id="PF00561"/>
    </source>
</evidence>
<dbReference type="AlphaFoldDB" id="Q11G88"/>
<keyword evidence="2" id="KW-0378">Hydrolase</keyword>
<dbReference type="InterPro" id="IPR050471">
    <property type="entry name" value="AB_hydrolase"/>
</dbReference>
<accession>Q11G88</accession>
<dbReference type="PRINTS" id="PR00111">
    <property type="entry name" value="ABHYDROLASE"/>
</dbReference>
<reference evidence="2" key="1">
    <citation type="submission" date="2006-06" db="EMBL/GenBank/DDBJ databases">
        <title>Complete sequence of chromosome of Chelativorans sp. BNC1.</title>
        <authorList>
            <consortium name="US DOE Joint Genome Institute"/>
            <person name="Copeland A."/>
            <person name="Lucas S."/>
            <person name="Lapidus A."/>
            <person name="Barry K."/>
            <person name="Detter J.C."/>
            <person name="Glavina del Rio T."/>
            <person name="Hammon N."/>
            <person name="Israni S."/>
            <person name="Dalin E."/>
            <person name="Tice H."/>
            <person name="Pitluck S."/>
            <person name="Chertkov O."/>
            <person name="Brettin T."/>
            <person name="Bruce D."/>
            <person name="Han C."/>
            <person name="Tapia R."/>
            <person name="Gilna P."/>
            <person name="Schmutz J."/>
            <person name="Larimer F."/>
            <person name="Land M."/>
            <person name="Hauser L."/>
            <person name="Kyrpides N."/>
            <person name="Mikhailova N."/>
            <person name="Richardson P."/>
        </authorList>
    </citation>
    <scope>NUCLEOTIDE SEQUENCE</scope>
    <source>
        <strain evidence="2">BNC1</strain>
    </source>
</reference>
<proteinExistence type="predicted"/>
<dbReference type="HOGENOM" id="CLU_020336_0_0_5"/>
<dbReference type="OrthoDB" id="9798888at2"/>
<name>Q11G88_CHESB</name>
<feature type="domain" description="AB hydrolase-1" evidence="1">
    <location>
        <begin position="24"/>
        <end position="263"/>
    </location>
</feature>
<dbReference type="GO" id="GO:0004806">
    <property type="term" value="F:triacylglycerol lipase activity"/>
    <property type="evidence" value="ECO:0007669"/>
    <property type="project" value="TreeGrafter"/>
</dbReference>
<protein>
    <submittedName>
        <fullName evidence="2">Alpha/beta hydrolase fold protein</fullName>
    </submittedName>
</protein>
<dbReference type="KEGG" id="mes:Meso_2195"/>
<dbReference type="ESTHER" id="messb-q11g88">
    <property type="family name" value="Aclacinomycin-methylesterase_RdmC"/>
</dbReference>
<dbReference type="Gene3D" id="3.40.50.1820">
    <property type="entry name" value="alpha/beta hydrolase"/>
    <property type="match status" value="1"/>
</dbReference>
<dbReference type="STRING" id="266779.Meso_2195"/>
<dbReference type="InterPro" id="IPR000073">
    <property type="entry name" value="AB_hydrolase_1"/>
</dbReference>
<dbReference type="PANTHER" id="PTHR43433">
    <property type="entry name" value="HYDROLASE, ALPHA/BETA FOLD FAMILY PROTEIN"/>
    <property type="match status" value="1"/>
</dbReference>
<gene>
    <name evidence="2" type="ordered locus">Meso_2195</name>
</gene>
<dbReference type="EMBL" id="CP000390">
    <property type="protein sequence ID" value="ABG63587.1"/>
    <property type="molecule type" value="Genomic_DNA"/>
</dbReference>
<dbReference type="SUPFAM" id="SSF53474">
    <property type="entry name" value="alpha/beta-Hydrolases"/>
    <property type="match status" value="1"/>
</dbReference>
<organism evidence="2">
    <name type="scientific">Chelativorans sp. (strain BNC1)</name>
    <dbReference type="NCBI Taxonomy" id="266779"/>
    <lineage>
        <taxon>Bacteria</taxon>
        <taxon>Pseudomonadati</taxon>
        <taxon>Pseudomonadota</taxon>
        <taxon>Alphaproteobacteria</taxon>
        <taxon>Hyphomicrobiales</taxon>
        <taxon>Phyllobacteriaceae</taxon>
        <taxon>Chelativorans</taxon>
    </lineage>
</organism>
<dbReference type="PANTHER" id="PTHR43433:SF5">
    <property type="entry name" value="AB HYDROLASE-1 DOMAIN-CONTAINING PROTEIN"/>
    <property type="match status" value="1"/>
</dbReference>
<sequence>MNTRIVKANDIEIATEAFGDQSHPPVVLIMGGMASMLWWPEEFCRRLAGRGRFVIRYDQRDTGLSTKYPPGQPRYGYGDAVDDVFRVLDGYGISAAHIVGFSLGGMAGQGAALKKPERVLSLTAISTSPLGTDTSHLPAAGEAWLEHMKLDVDWSDRAEAVRYLVDDARLTAGTAHPFDEARTRAFIERDFDRSGGYLSATNHSILFEIGEPWRGRLHEMKVPLLVIHGTADPVFPVEHGETLAAAVRGARLLKLDGGGHELHPGHWDGIVGAIAEHTNDTGREKQTN</sequence>
<dbReference type="eggNOG" id="COG2267">
    <property type="taxonomic scope" value="Bacteria"/>
</dbReference>